<accession>A0A376F8P1</accession>
<dbReference type="InterPro" id="IPR015868">
    <property type="entry name" value="Glutaminase"/>
</dbReference>
<comment type="subunit">
    <text evidence="2">Homotetramer.</text>
</comment>
<proteinExistence type="inferred from homology"/>
<dbReference type="InterPro" id="IPR012338">
    <property type="entry name" value="Beta-lactam/transpept-like"/>
</dbReference>
<evidence type="ECO:0000256" key="2">
    <source>
        <dbReference type="ARBA" id="ARBA00011881"/>
    </source>
</evidence>
<evidence type="ECO:0000256" key="5">
    <source>
        <dbReference type="ARBA" id="ARBA00049534"/>
    </source>
</evidence>
<comment type="catalytic activity">
    <reaction evidence="5">
        <text>L-glutamine + H2O = L-glutamate + NH4(+)</text>
        <dbReference type="Rhea" id="RHEA:15889"/>
        <dbReference type="ChEBI" id="CHEBI:15377"/>
        <dbReference type="ChEBI" id="CHEBI:28938"/>
        <dbReference type="ChEBI" id="CHEBI:29985"/>
        <dbReference type="ChEBI" id="CHEBI:58359"/>
        <dbReference type="EC" id="3.5.1.2"/>
    </reaction>
</comment>
<keyword evidence="4 7" id="KW-0378">Hydrolase</keyword>
<sequence length="148" mass="15812">MAAVIHNEMLDEILAQVRPLIGKGKVADYIPALASVSGNKLGIAICTIDGQRYQAGDATERFSIQSISKVLSLVAAMRQYEEEEIWQRVGKDPSGQPFNSLLQLEIEQGKPRNPFINAGGAGGLRYAAKSPQRTASADAGDCSPALGR</sequence>
<evidence type="ECO:0000313" key="8">
    <source>
        <dbReference type="Proteomes" id="UP000255163"/>
    </source>
</evidence>
<gene>
    <name evidence="7" type="primary">glsA_1</name>
    <name evidence="7" type="ORF">NCTC12123_01975</name>
</gene>
<dbReference type="Pfam" id="PF04960">
    <property type="entry name" value="Glutaminase"/>
    <property type="match status" value="1"/>
</dbReference>
<protein>
    <recommendedName>
        <fullName evidence="3">glutaminase</fullName>
        <ecNumber evidence="3">3.5.1.2</ecNumber>
    </recommendedName>
</protein>
<dbReference type="EC" id="3.5.1.2" evidence="3"/>
<comment type="similarity">
    <text evidence="1">Belongs to the glutaminase family.</text>
</comment>
<dbReference type="SUPFAM" id="SSF56601">
    <property type="entry name" value="beta-lactamase/transpeptidase-like"/>
    <property type="match status" value="1"/>
</dbReference>
<dbReference type="Proteomes" id="UP000255163">
    <property type="component" value="Unassembled WGS sequence"/>
</dbReference>
<dbReference type="GO" id="GO:0006537">
    <property type="term" value="P:glutamate biosynthetic process"/>
    <property type="evidence" value="ECO:0007669"/>
    <property type="project" value="TreeGrafter"/>
</dbReference>
<dbReference type="GO" id="GO:0006543">
    <property type="term" value="P:L-glutamine catabolic process"/>
    <property type="evidence" value="ECO:0007669"/>
    <property type="project" value="TreeGrafter"/>
</dbReference>
<dbReference type="GO" id="GO:0004359">
    <property type="term" value="F:glutaminase activity"/>
    <property type="evidence" value="ECO:0007669"/>
    <property type="project" value="UniProtKB-EC"/>
</dbReference>
<dbReference type="Gene3D" id="3.40.710.10">
    <property type="entry name" value="DD-peptidase/beta-lactamase superfamily"/>
    <property type="match status" value="1"/>
</dbReference>
<dbReference type="EMBL" id="UFYI01000007">
    <property type="protein sequence ID" value="STD20463.1"/>
    <property type="molecule type" value="Genomic_DNA"/>
</dbReference>
<evidence type="ECO:0000256" key="6">
    <source>
        <dbReference type="SAM" id="MobiDB-lite"/>
    </source>
</evidence>
<evidence type="ECO:0000256" key="4">
    <source>
        <dbReference type="ARBA" id="ARBA00022801"/>
    </source>
</evidence>
<evidence type="ECO:0000313" key="7">
    <source>
        <dbReference type="EMBL" id="STD20463.1"/>
    </source>
</evidence>
<dbReference type="AlphaFoldDB" id="A0A376F8P1"/>
<dbReference type="PANTHER" id="PTHR12544">
    <property type="entry name" value="GLUTAMINASE"/>
    <property type="match status" value="1"/>
</dbReference>
<feature type="region of interest" description="Disordered" evidence="6">
    <location>
        <begin position="127"/>
        <end position="148"/>
    </location>
</feature>
<dbReference type="PANTHER" id="PTHR12544:SF29">
    <property type="entry name" value="GLUTAMINASE"/>
    <property type="match status" value="1"/>
</dbReference>
<reference evidence="7 8" key="1">
    <citation type="submission" date="2018-06" db="EMBL/GenBank/DDBJ databases">
        <authorList>
            <consortium name="Pathogen Informatics"/>
            <person name="Doyle S."/>
        </authorList>
    </citation>
    <scope>NUCLEOTIDE SEQUENCE [LARGE SCALE GENOMIC DNA]</scope>
    <source>
        <strain evidence="7 8">NCTC12123</strain>
    </source>
</reference>
<evidence type="ECO:0000256" key="3">
    <source>
        <dbReference type="ARBA" id="ARBA00012918"/>
    </source>
</evidence>
<evidence type="ECO:0000256" key="1">
    <source>
        <dbReference type="ARBA" id="ARBA00011076"/>
    </source>
</evidence>
<name>A0A376F8P1_ENTAS</name>
<organism evidence="7 8">
    <name type="scientific">Enterobacter asburiae</name>
    <dbReference type="NCBI Taxonomy" id="61645"/>
    <lineage>
        <taxon>Bacteria</taxon>
        <taxon>Pseudomonadati</taxon>
        <taxon>Pseudomonadota</taxon>
        <taxon>Gammaproteobacteria</taxon>
        <taxon>Enterobacterales</taxon>
        <taxon>Enterobacteriaceae</taxon>
        <taxon>Enterobacter</taxon>
        <taxon>Enterobacter cloacae complex</taxon>
    </lineage>
</organism>